<organism evidence="2 3">
    <name type="scientific">Apostasia shenzhenica</name>
    <dbReference type="NCBI Taxonomy" id="1088818"/>
    <lineage>
        <taxon>Eukaryota</taxon>
        <taxon>Viridiplantae</taxon>
        <taxon>Streptophyta</taxon>
        <taxon>Embryophyta</taxon>
        <taxon>Tracheophyta</taxon>
        <taxon>Spermatophyta</taxon>
        <taxon>Magnoliopsida</taxon>
        <taxon>Liliopsida</taxon>
        <taxon>Asparagales</taxon>
        <taxon>Orchidaceae</taxon>
        <taxon>Apostasioideae</taxon>
        <taxon>Apostasia</taxon>
    </lineage>
</organism>
<feature type="region of interest" description="Disordered" evidence="1">
    <location>
        <begin position="1"/>
        <end position="25"/>
    </location>
</feature>
<dbReference type="AlphaFoldDB" id="A0A2I0AT21"/>
<evidence type="ECO:0000313" key="2">
    <source>
        <dbReference type="EMBL" id="PKA58702.1"/>
    </source>
</evidence>
<dbReference type="Proteomes" id="UP000236161">
    <property type="component" value="Unassembled WGS sequence"/>
</dbReference>
<protein>
    <submittedName>
        <fullName evidence="2">Protein plant cadmium resistance 6</fullName>
    </submittedName>
</protein>
<dbReference type="EMBL" id="KZ451950">
    <property type="protein sequence ID" value="PKA58702.1"/>
    <property type="molecule type" value="Genomic_DNA"/>
</dbReference>
<name>A0A2I0AT21_9ASPA</name>
<sequence>MNGIEPGEEELERVEFRDSHSRPKPFPIRDIDSFQNQIMPRETQIKSNIVIAATPMAAGNHTINKIAFGANCCGYALLMVGQFQCLYSCVYRKKIRSIFGLEPEPCIDWYVHFWCESCALCQEYAELQNRGLVPYKGLKNVFTVSNEHQLDALGQEEQSCDSREFLSHSLLSVVSSSFLILINSSHLAAEELSLSPLDAPANKSTTSTYMWYHISGWLHLCRINQAKKEIIGGRCPKNTL</sequence>
<gene>
    <name evidence="2" type="primary">PCR6</name>
    <name evidence="2" type="ORF">AXF42_Ash000795</name>
</gene>
<keyword evidence="3" id="KW-1185">Reference proteome</keyword>
<dbReference type="STRING" id="1088818.A0A2I0AT21"/>
<accession>A0A2I0AT21</accession>
<dbReference type="OrthoDB" id="1045822at2759"/>
<proteinExistence type="predicted"/>
<evidence type="ECO:0000313" key="3">
    <source>
        <dbReference type="Proteomes" id="UP000236161"/>
    </source>
</evidence>
<reference evidence="2 3" key="1">
    <citation type="journal article" date="2017" name="Nature">
        <title>The Apostasia genome and the evolution of orchids.</title>
        <authorList>
            <person name="Zhang G.Q."/>
            <person name="Liu K.W."/>
            <person name="Li Z."/>
            <person name="Lohaus R."/>
            <person name="Hsiao Y.Y."/>
            <person name="Niu S.C."/>
            <person name="Wang J.Y."/>
            <person name="Lin Y.C."/>
            <person name="Xu Q."/>
            <person name="Chen L.J."/>
            <person name="Yoshida K."/>
            <person name="Fujiwara S."/>
            <person name="Wang Z.W."/>
            <person name="Zhang Y.Q."/>
            <person name="Mitsuda N."/>
            <person name="Wang M."/>
            <person name="Liu G.H."/>
            <person name="Pecoraro L."/>
            <person name="Huang H.X."/>
            <person name="Xiao X.J."/>
            <person name="Lin M."/>
            <person name="Wu X.Y."/>
            <person name="Wu W.L."/>
            <person name="Chen Y.Y."/>
            <person name="Chang S.B."/>
            <person name="Sakamoto S."/>
            <person name="Ohme-Takagi M."/>
            <person name="Yagi M."/>
            <person name="Zeng S.J."/>
            <person name="Shen C.Y."/>
            <person name="Yeh C.M."/>
            <person name="Luo Y.B."/>
            <person name="Tsai W.C."/>
            <person name="Van de Peer Y."/>
            <person name="Liu Z.J."/>
        </authorList>
    </citation>
    <scope>NUCLEOTIDE SEQUENCE [LARGE SCALE GENOMIC DNA]</scope>
    <source>
        <strain evidence="3">cv. Shenzhen</strain>
        <tissue evidence="2">Stem</tissue>
    </source>
</reference>
<dbReference type="InterPro" id="IPR006461">
    <property type="entry name" value="PLAC_motif_containing"/>
</dbReference>
<dbReference type="NCBIfam" id="TIGR01571">
    <property type="entry name" value="A_thal_Cys_rich"/>
    <property type="match status" value="1"/>
</dbReference>
<evidence type="ECO:0000256" key="1">
    <source>
        <dbReference type="SAM" id="MobiDB-lite"/>
    </source>
</evidence>
<feature type="compositionally biased region" description="Acidic residues" evidence="1">
    <location>
        <begin position="1"/>
        <end position="12"/>
    </location>
</feature>
<feature type="compositionally biased region" description="Basic and acidic residues" evidence="1">
    <location>
        <begin position="13"/>
        <end position="25"/>
    </location>
</feature>
<dbReference type="Pfam" id="PF04749">
    <property type="entry name" value="PLAC8"/>
    <property type="match status" value="1"/>
</dbReference>
<dbReference type="PANTHER" id="PTHR15907">
    <property type="entry name" value="DUF614 FAMILY PROTEIN-RELATED"/>
    <property type="match status" value="1"/>
</dbReference>